<protein>
    <submittedName>
        <fullName evidence="1">Uncharacterized protein</fullName>
    </submittedName>
</protein>
<accession>A0A9P0VYC0</accession>
<keyword evidence="2" id="KW-1185">Reference proteome</keyword>
<evidence type="ECO:0000313" key="2">
    <source>
        <dbReference type="Proteomes" id="UP000837801"/>
    </source>
</evidence>
<proteinExistence type="predicted"/>
<dbReference type="AlphaFoldDB" id="A0A9P0VYC0"/>
<evidence type="ECO:0000313" key="1">
    <source>
        <dbReference type="EMBL" id="CAH2352417.1"/>
    </source>
</evidence>
<sequence>MHAHNESKEKKKHILSNRPQSFSIRLEQMLTRQFSSSIPSFKRLTENAFSLNEWLFRKELFKLYRRIVRTAYKTHERRELIEFAKGQFIQNKEVAELNQRKYLLNVGMKQFRDMSKTMGFSLDVGLKPSDL</sequence>
<organism evidence="1 2">
    <name type="scientific">[Candida] railenensis</name>
    <dbReference type="NCBI Taxonomy" id="45579"/>
    <lineage>
        <taxon>Eukaryota</taxon>
        <taxon>Fungi</taxon>
        <taxon>Dikarya</taxon>
        <taxon>Ascomycota</taxon>
        <taxon>Saccharomycotina</taxon>
        <taxon>Pichiomycetes</taxon>
        <taxon>Debaryomycetaceae</taxon>
        <taxon>Kurtzmaniella</taxon>
    </lineage>
</organism>
<dbReference type="EMBL" id="CAKXYY010000006">
    <property type="protein sequence ID" value="CAH2352417.1"/>
    <property type="molecule type" value="Genomic_DNA"/>
</dbReference>
<name>A0A9P0VYC0_9ASCO</name>
<dbReference type="Proteomes" id="UP000837801">
    <property type="component" value="Unassembled WGS sequence"/>
</dbReference>
<comment type="caution">
    <text evidence="1">The sequence shown here is derived from an EMBL/GenBank/DDBJ whole genome shotgun (WGS) entry which is preliminary data.</text>
</comment>
<dbReference type="OrthoDB" id="74240at2759"/>
<reference evidence="1" key="1">
    <citation type="submission" date="2022-03" db="EMBL/GenBank/DDBJ databases">
        <authorList>
            <person name="Legras J.-L."/>
            <person name="Devillers H."/>
            <person name="Grondin C."/>
        </authorList>
    </citation>
    <scope>NUCLEOTIDE SEQUENCE</scope>
    <source>
        <strain evidence="1">CLIB 1423</strain>
    </source>
</reference>
<gene>
    <name evidence="1" type="ORF">CLIB1423_06S05974</name>
</gene>